<dbReference type="EMBL" id="NAJL01000040">
    <property type="protein sequence ID" value="TKA24833.1"/>
    <property type="molecule type" value="Genomic_DNA"/>
</dbReference>
<name>A0A4U0TRN5_9PEZI</name>
<evidence type="ECO:0000256" key="1">
    <source>
        <dbReference type="SAM" id="MobiDB-lite"/>
    </source>
</evidence>
<sequence length="331" mass="37997">MSSRYHPPSLPAPRPSLSRTQSISSLPLTHSPLDTRARALTGYNNNNHPFFQHYLPGLAGRNLDTNSEIWHFIRQNEDIMENGGSDILCASDLFPVFTYLLQTLQSYGQRGYEDYISDQMIRLLERRFAEDDAEFVRLRSRDHPYTLRLFLALSAISQQTQSLQLGMALCSFFGRAVEYIAEQDSAEALAHWAWAVYRAYMPDNEQIACLAELLHRRPRLVEDMLGLRQRNAAEIVGVLRNLQREFNPLDDRRRRFGGRDYNDDSYLSDIGRRCGLRSRSPLRIGSGNTVGFPRSRSAPGDRRAIERQADRVIDMADDMRTEAERLKRLAG</sequence>
<keyword evidence="3" id="KW-1185">Reference proteome</keyword>
<feature type="region of interest" description="Disordered" evidence="1">
    <location>
        <begin position="1"/>
        <end position="29"/>
    </location>
</feature>
<gene>
    <name evidence="2" type="ORF">B0A50_06562</name>
</gene>
<reference evidence="2 3" key="1">
    <citation type="submission" date="2017-03" db="EMBL/GenBank/DDBJ databases">
        <title>Genomes of endolithic fungi from Antarctica.</title>
        <authorList>
            <person name="Coleine C."/>
            <person name="Masonjones S."/>
            <person name="Stajich J.E."/>
        </authorList>
    </citation>
    <scope>NUCLEOTIDE SEQUENCE [LARGE SCALE GENOMIC DNA]</scope>
    <source>
        <strain evidence="2 3">CCFEE 6315</strain>
    </source>
</reference>
<evidence type="ECO:0000313" key="3">
    <source>
        <dbReference type="Proteomes" id="UP000308549"/>
    </source>
</evidence>
<organism evidence="2 3">
    <name type="scientific">Salinomyces thailandicus</name>
    <dbReference type="NCBI Taxonomy" id="706561"/>
    <lineage>
        <taxon>Eukaryota</taxon>
        <taxon>Fungi</taxon>
        <taxon>Dikarya</taxon>
        <taxon>Ascomycota</taxon>
        <taxon>Pezizomycotina</taxon>
        <taxon>Dothideomycetes</taxon>
        <taxon>Dothideomycetidae</taxon>
        <taxon>Mycosphaerellales</taxon>
        <taxon>Teratosphaeriaceae</taxon>
        <taxon>Salinomyces</taxon>
    </lineage>
</organism>
<comment type="caution">
    <text evidence="2">The sequence shown here is derived from an EMBL/GenBank/DDBJ whole genome shotgun (WGS) entry which is preliminary data.</text>
</comment>
<proteinExistence type="predicted"/>
<dbReference type="Proteomes" id="UP000308549">
    <property type="component" value="Unassembled WGS sequence"/>
</dbReference>
<protein>
    <submittedName>
        <fullName evidence="2">Uncharacterized protein</fullName>
    </submittedName>
</protein>
<evidence type="ECO:0000313" key="2">
    <source>
        <dbReference type="EMBL" id="TKA24833.1"/>
    </source>
</evidence>
<dbReference type="AlphaFoldDB" id="A0A4U0TRN5"/>
<accession>A0A4U0TRN5</accession>